<comment type="caution">
    <text evidence="3">The sequence shown here is derived from an EMBL/GenBank/DDBJ whole genome shotgun (WGS) entry which is preliminary data.</text>
</comment>
<keyword evidence="2" id="KW-0732">Signal</keyword>
<reference evidence="3 4" key="1">
    <citation type="submission" date="2017-10" db="EMBL/GenBank/DDBJ databases">
        <title>Sedimentibacterium mangrovi gen. nov., sp. nov., a novel member of family Phyllobacteriacea isolated from mangrove sediment.</title>
        <authorList>
            <person name="Liao H."/>
            <person name="Tian Y."/>
        </authorList>
    </citation>
    <scope>NUCLEOTIDE SEQUENCE [LARGE SCALE GENOMIC DNA]</scope>
    <source>
        <strain evidence="3 4">X9-2-2</strain>
    </source>
</reference>
<dbReference type="AlphaFoldDB" id="A0A2G1QJ82"/>
<dbReference type="RefSeq" id="WP_099307858.1">
    <property type="nucleotide sequence ID" value="NZ_PDVP01000014.1"/>
</dbReference>
<name>A0A2G1QJ82_9HYPH</name>
<evidence type="ECO:0000256" key="1">
    <source>
        <dbReference type="SAM" id="MobiDB-lite"/>
    </source>
</evidence>
<protein>
    <recommendedName>
        <fullName evidence="5">General secretion pathway protein GspN</fullName>
    </recommendedName>
</protein>
<evidence type="ECO:0000313" key="3">
    <source>
        <dbReference type="EMBL" id="PHP65586.1"/>
    </source>
</evidence>
<accession>A0A2G1QJ82</accession>
<evidence type="ECO:0008006" key="5">
    <source>
        <dbReference type="Google" id="ProtNLM"/>
    </source>
</evidence>
<feature type="compositionally biased region" description="Basic and acidic residues" evidence="1">
    <location>
        <begin position="37"/>
        <end position="47"/>
    </location>
</feature>
<feature type="region of interest" description="Disordered" evidence="1">
    <location>
        <begin position="37"/>
        <end position="69"/>
    </location>
</feature>
<dbReference type="Proteomes" id="UP000221168">
    <property type="component" value="Unassembled WGS sequence"/>
</dbReference>
<sequence length="142" mass="15037">MTAVLALLANLLPAPASAFDFGPLNALVDALGAPVEERPLFDPDRRPPLPPPPPVVAPPEAPPSSAPVVVAPQPDSWKLLGIVRGEGNDMVVVLDTLSNETFRLAVGESRDGWSLVEIGNRDALLAKDEKTFALGFPRDSKD</sequence>
<feature type="compositionally biased region" description="Pro residues" evidence="1">
    <location>
        <begin position="48"/>
        <end position="65"/>
    </location>
</feature>
<dbReference type="EMBL" id="PDVP01000014">
    <property type="protein sequence ID" value="PHP65586.1"/>
    <property type="molecule type" value="Genomic_DNA"/>
</dbReference>
<evidence type="ECO:0000256" key="2">
    <source>
        <dbReference type="SAM" id="SignalP"/>
    </source>
</evidence>
<dbReference type="OrthoDB" id="8100122at2"/>
<keyword evidence="4" id="KW-1185">Reference proteome</keyword>
<gene>
    <name evidence="3" type="ORF">CSC94_18510</name>
</gene>
<evidence type="ECO:0000313" key="4">
    <source>
        <dbReference type="Proteomes" id="UP000221168"/>
    </source>
</evidence>
<proteinExistence type="predicted"/>
<organism evidence="3 4">
    <name type="scientific">Zhengella mangrovi</name>
    <dbReference type="NCBI Taxonomy" id="1982044"/>
    <lineage>
        <taxon>Bacteria</taxon>
        <taxon>Pseudomonadati</taxon>
        <taxon>Pseudomonadota</taxon>
        <taxon>Alphaproteobacteria</taxon>
        <taxon>Hyphomicrobiales</taxon>
        <taxon>Notoacmeibacteraceae</taxon>
        <taxon>Zhengella</taxon>
    </lineage>
</organism>
<feature type="chain" id="PRO_5013666211" description="General secretion pathway protein GspN" evidence="2">
    <location>
        <begin position="19"/>
        <end position="142"/>
    </location>
</feature>
<feature type="signal peptide" evidence="2">
    <location>
        <begin position="1"/>
        <end position="18"/>
    </location>
</feature>